<reference evidence="2" key="2">
    <citation type="journal article" date="2022" name="Microbiol. Resour. Announc.">
        <title>Metagenome Sequencing to Explore Phylogenomics of Terrestrial Cyanobacteria.</title>
        <authorList>
            <person name="Ward R.D."/>
            <person name="Stajich J.E."/>
            <person name="Johansen J.R."/>
            <person name="Huntemann M."/>
            <person name="Clum A."/>
            <person name="Foster B."/>
            <person name="Foster B."/>
            <person name="Roux S."/>
            <person name="Palaniappan K."/>
            <person name="Varghese N."/>
            <person name="Mukherjee S."/>
            <person name="Reddy T.B.K."/>
            <person name="Daum C."/>
            <person name="Copeland A."/>
            <person name="Chen I.A."/>
            <person name="Ivanova N.N."/>
            <person name="Kyrpides N.C."/>
            <person name="Shapiro N."/>
            <person name="Eloe-Fadrosh E.A."/>
            <person name="Pietrasiak N."/>
        </authorList>
    </citation>
    <scope>NUCLEOTIDE SEQUENCE</scope>
    <source>
        <strain evidence="2">UHER 2000/2452</strain>
    </source>
</reference>
<feature type="region of interest" description="Disordered" evidence="1">
    <location>
        <begin position="375"/>
        <end position="402"/>
    </location>
</feature>
<organism evidence="2 3">
    <name type="scientific">Drouetiella hepatica Uher 2000/2452</name>
    <dbReference type="NCBI Taxonomy" id="904376"/>
    <lineage>
        <taxon>Bacteria</taxon>
        <taxon>Bacillati</taxon>
        <taxon>Cyanobacteriota</taxon>
        <taxon>Cyanophyceae</taxon>
        <taxon>Oculatellales</taxon>
        <taxon>Oculatellaceae</taxon>
        <taxon>Drouetiella</taxon>
    </lineage>
</organism>
<evidence type="ECO:0000313" key="2">
    <source>
        <dbReference type="EMBL" id="MBW4662100.1"/>
    </source>
</evidence>
<reference evidence="2" key="1">
    <citation type="submission" date="2021-05" db="EMBL/GenBank/DDBJ databases">
        <authorList>
            <person name="Pietrasiak N."/>
            <person name="Ward R."/>
            <person name="Stajich J.E."/>
            <person name="Kurbessoian T."/>
        </authorList>
    </citation>
    <scope>NUCLEOTIDE SEQUENCE</scope>
    <source>
        <strain evidence="2">UHER 2000/2452</strain>
    </source>
</reference>
<gene>
    <name evidence="2" type="ORF">KME15_25885</name>
</gene>
<feature type="region of interest" description="Disordered" evidence="1">
    <location>
        <begin position="228"/>
        <end position="250"/>
    </location>
</feature>
<dbReference type="EMBL" id="JAHHHD010000058">
    <property type="protein sequence ID" value="MBW4662100.1"/>
    <property type="molecule type" value="Genomic_DNA"/>
</dbReference>
<dbReference type="Proteomes" id="UP000757435">
    <property type="component" value="Unassembled WGS sequence"/>
</dbReference>
<feature type="region of interest" description="Disordered" evidence="1">
    <location>
        <begin position="1010"/>
        <end position="1047"/>
    </location>
</feature>
<name>A0A951QHW8_9CYAN</name>
<protein>
    <recommendedName>
        <fullName evidence="4">DNA primase/polymerase bifunctional N-terminal domain-containing protein</fullName>
    </recommendedName>
</protein>
<sequence length="1154" mass="128090">MTVPPCIDERGQVIDWLVRLQLPPLPVAPAKNPYKYPRVVSDKGDRGIWQHCPLTKDLKPNPAYTGKNPSYLDAAGEPHLVRHQDYQNRLPTKVECQTWFANPVNGIGTLGGWQDLVWLDFDRKQFDSQDECNQAFYSILTAHPELTESWSEQTQGGGYRLAVRCAQKPQFKNFALEPSGRHRGEAQSTGSFSVLAPTIGVSGKLYVNMRRAEPVKIESLELIGIYPSSTRQSAHPTPRGRSDRPPSPVLGSLALEELGNPKSRAILNGEDATGDRSAALTTAIREWHGWQQWALSNNISVSGSPEDLAHYAGQALGIDSDRVERILKTISPTDCHPAALYKGEQEACWLKIRRLDRVTFDEKCPELLKGTIIQKQRKQNERQPGGESDSSKVVAENNASELKQNNRWSCPASYNHELGVWKNMKMFEDESEIPEQMLSAGFRAVPSKVKVKTNEGTQIVDGYMVQAFEPKANFDFHVDRILESKDGGGLVLTVERLLAEQITKSRVIIPSIALNTVSDCLTALKKGLGCNISCLLKLDDLQRLINVRTNEYLLRGGRVYKLIDRIGHQEDGTWVFENIQFNSTGKLTTEEESGWVFNPSLGEVEKIPSPKIAPQNPAALKHLTAVCKEFFHPETLPLVLFNCGFATAVLHRQQIYQEEACFPQCSNFGDAGGGKTTAASVASSLVGMFNPIAKFSESVAYELAKSLSGIVLFFDDPIKKGMKREDRDKLDDYLWKLYNGAARKVRGNEQVPHTAVLVTTNPAVGEDNAAVESRLIKFYFAVKPTKGSLLTLRRAMKQASGGISQLISLGYSRDDIAALEDRISKQLRSSHARMSRNLAIVTHYTQKFCDLAEVEFDALQYCLDYLCPSADDAHSDVDSLSDFLEKLQSLKSQTLIGEWNVTTIERESGKYFAICMTEVWEEFARKFSVNYSKQSITSLAKEHGGEANRPAKFVGSKLEWIEYLKSAAAHQRGEGGNNPPTKPPKIDTRKALLIPYDLVRQIWEAGQSDEAIASGSNSPSSDVTSSESNKPLSNPEEVTEESSKNQVFQTQVTAVTAVTAEKVTPTQEVDTESKREVNSRWMASVQMRTLAPGDRVRYSGNVDSDKQICGQKPLIVEEIKGSEAVVSHPDWTFGIPRRLLPLSDLVLIKAGDVA</sequence>
<dbReference type="AlphaFoldDB" id="A0A951QHW8"/>
<feature type="compositionally biased region" description="Polar residues" evidence="1">
    <location>
        <begin position="1014"/>
        <end position="1032"/>
    </location>
</feature>
<comment type="caution">
    <text evidence="2">The sequence shown here is derived from an EMBL/GenBank/DDBJ whole genome shotgun (WGS) entry which is preliminary data.</text>
</comment>
<dbReference type="SUPFAM" id="SSF56747">
    <property type="entry name" value="Prim-pol domain"/>
    <property type="match status" value="1"/>
</dbReference>
<evidence type="ECO:0000313" key="3">
    <source>
        <dbReference type="Proteomes" id="UP000757435"/>
    </source>
</evidence>
<feature type="region of interest" description="Disordered" evidence="1">
    <location>
        <begin position="969"/>
        <end position="988"/>
    </location>
</feature>
<evidence type="ECO:0008006" key="4">
    <source>
        <dbReference type="Google" id="ProtNLM"/>
    </source>
</evidence>
<evidence type="ECO:0000256" key="1">
    <source>
        <dbReference type="SAM" id="MobiDB-lite"/>
    </source>
</evidence>
<proteinExistence type="predicted"/>
<accession>A0A951QHW8</accession>